<keyword evidence="3" id="KW-1185">Reference proteome</keyword>
<evidence type="ECO:0000313" key="2">
    <source>
        <dbReference type="EMBL" id="MCJ2376087.1"/>
    </source>
</evidence>
<dbReference type="Pfam" id="PF10006">
    <property type="entry name" value="DUF2249"/>
    <property type="match status" value="1"/>
</dbReference>
<dbReference type="RefSeq" id="WP_244355481.1">
    <property type="nucleotide sequence ID" value="NZ_JAJNNZ010000003.1"/>
</dbReference>
<organism evidence="2 3">
    <name type="scientific">Vibrio gelatinilyticus</name>
    <dbReference type="NCBI Taxonomy" id="2893468"/>
    <lineage>
        <taxon>Bacteria</taxon>
        <taxon>Pseudomonadati</taxon>
        <taxon>Pseudomonadota</taxon>
        <taxon>Gammaproteobacteria</taxon>
        <taxon>Vibrionales</taxon>
        <taxon>Vibrionaceae</taxon>
        <taxon>Vibrio</taxon>
    </lineage>
</organism>
<gene>
    <name evidence="2" type="ORF">LNL84_04490</name>
</gene>
<dbReference type="InterPro" id="IPR036868">
    <property type="entry name" value="TusA-like_sf"/>
</dbReference>
<name>A0A9X1W896_9VIBR</name>
<evidence type="ECO:0000313" key="3">
    <source>
        <dbReference type="Proteomes" id="UP001139488"/>
    </source>
</evidence>
<accession>A0A9X1W896</accession>
<protein>
    <submittedName>
        <fullName evidence="2">DUF2249 domain-containing protein</fullName>
    </submittedName>
</protein>
<proteinExistence type="predicted"/>
<evidence type="ECO:0000259" key="1">
    <source>
        <dbReference type="Pfam" id="PF10006"/>
    </source>
</evidence>
<dbReference type="EMBL" id="JAJNNZ010000003">
    <property type="protein sequence ID" value="MCJ2376087.1"/>
    <property type="molecule type" value="Genomic_DNA"/>
</dbReference>
<dbReference type="InterPro" id="IPR018720">
    <property type="entry name" value="DUF2249"/>
</dbReference>
<comment type="caution">
    <text evidence="2">The sequence shown here is derived from an EMBL/GenBank/DDBJ whole genome shotgun (WGS) entry which is preliminary data.</text>
</comment>
<reference evidence="2" key="1">
    <citation type="submission" date="2021-11" db="EMBL/GenBank/DDBJ databases">
        <title>Vibrio ZSDE26 sp. nov. and Vibrio ZSDZ34 sp. nov., isolated from coastal seawater in Qingdao.</title>
        <authorList>
            <person name="Zhang P."/>
        </authorList>
    </citation>
    <scope>NUCLEOTIDE SEQUENCE</scope>
    <source>
        <strain evidence="2">ZSDZ34</strain>
    </source>
</reference>
<dbReference type="AlphaFoldDB" id="A0A9X1W896"/>
<dbReference type="Proteomes" id="UP001139488">
    <property type="component" value="Unassembled WGS sequence"/>
</dbReference>
<dbReference type="SUPFAM" id="SSF64307">
    <property type="entry name" value="SirA-like"/>
    <property type="match status" value="1"/>
</dbReference>
<sequence>MIAVIELDVSTLEPPQPMHEICQALVELSNDQILHVTHRRKPIPLFEMLDDKYCYLHREIEEGDHHIWFWHLGVRQAEQQVKVMINENDRA</sequence>
<feature type="domain" description="DUF2249" evidence="1">
    <location>
        <begin position="6"/>
        <end position="71"/>
    </location>
</feature>